<gene>
    <name evidence="1" type="ORF">C4K04_1324</name>
</gene>
<reference evidence="1 2" key="1">
    <citation type="submission" date="2018-03" db="EMBL/GenBank/DDBJ databases">
        <title>Diversity of phytobeneficial traits revealed by whole-genome analysis of worldwide-isolated phenazine-producing Pseudomonas spp.</title>
        <authorList>
            <person name="Biessy A."/>
            <person name="Novinscak A."/>
            <person name="Blom J."/>
            <person name="Leger G."/>
            <person name="Thomashow L.S."/>
            <person name="Cazorla F.M."/>
            <person name="Josic D."/>
            <person name="Filion M."/>
        </authorList>
    </citation>
    <scope>NUCLEOTIDE SEQUENCE [LARGE SCALE GENOMIC DNA]</scope>
    <source>
        <strain evidence="1 2">B25</strain>
    </source>
</reference>
<accession>A0A3G7TLB7</accession>
<proteinExistence type="predicted"/>
<sequence>MSTAEATHARDGLRAVIVPSVSILDRHAWDALVTDGDFYNCHGWLSALEYALGPAELLTLHGPSGLSGGCALWSGERGPGLFCLPEYFPDLAAPWRREFLWIGARRSTHNEIPCAFGHGRGRIMRALLHAAADLAETRGLAGVVVPYMPLGQAVELAAGHNEARVILHAADTSLTVPTDGLTGVMSTMDKHSRWRIRKELSVFAEHGSRVEWRTFDPELEWVASELIAQNRAKYGSLQGTLWMRRMLEGQRRSGVLDSAIAAVAYRGDSIVAITVFYRFGKTLHCRYFGSDYAVTDDDARYFVLSFYAPLDWAAEQGIETVELSTSSLQAKSLRGGMVNPLAAVVLLTDATPPPHEAVTQHNVRFAMEHQEAFKHRLSSDWNLIYS</sequence>
<dbReference type="Pfam" id="PF04339">
    <property type="entry name" value="FemAB_like"/>
    <property type="match status" value="1"/>
</dbReference>
<dbReference type="RefSeq" id="WP_124319417.1">
    <property type="nucleotide sequence ID" value="NZ_CP027753.1"/>
</dbReference>
<dbReference type="AlphaFoldDB" id="A0A3G7TLB7"/>
<evidence type="ECO:0000313" key="2">
    <source>
        <dbReference type="Proteomes" id="UP000268048"/>
    </source>
</evidence>
<dbReference type="SUPFAM" id="SSF55729">
    <property type="entry name" value="Acyl-CoA N-acyltransferases (Nat)"/>
    <property type="match status" value="1"/>
</dbReference>
<dbReference type="InterPro" id="IPR007434">
    <property type="entry name" value="FemAB-like"/>
</dbReference>
<protein>
    <submittedName>
        <fullName evidence="1">Uncharacterized protein</fullName>
    </submittedName>
</protein>
<organism evidence="1 2">
    <name type="scientific">Pseudomonas chlororaphis</name>
    <dbReference type="NCBI Taxonomy" id="587753"/>
    <lineage>
        <taxon>Bacteria</taxon>
        <taxon>Pseudomonadati</taxon>
        <taxon>Pseudomonadota</taxon>
        <taxon>Gammaproteobacteria</taxon>
        <taxon>Pseudomonadales</taxon>
        <taxon>Pseudomonadaceae</taxon>
        <taxon>Pseudomonas</taxon>
    </lineage>
</organism>
<dbReference type="EMBL" id="CP027753">
    <property type="protein sequence ID" value="AZE47016.1"/>
    <property type="molecule type" value="Genomic_DNA"/>
</dbReference>
<name>A0A3G7TLB7_9PSED</name>
<dbReference type="Gene3D" id="3.40.630.30">
    <property type="match status" value="1"/>
</dbReference>
<dbReference type="Proteomes" id="UP000268048">
    <property type="component" value="Chromosome"/>
</dbReference>
<evidence type="ECO:0000313" key="1">
    <source>
        <dbReference type="EMBL" id="AZE47016.1"/>
    </source>
</evidence>
<dbReference type="InterPro" id="IPR016181">
    <property type="entry name" value="Acyl_CoA_acyltransferase"/>
</dbReference>